<dbReference type="PANTHER" id="PTHR23155:SF906">
    <property type="entry name" value="OS08G0205100 PROTEIN"/>
    <property type="match status" value="1"/>
</dbReference>
<sequence length="245" mass="27790">MRDGDTGRSSAREGEGISGSFGAVLCEKEKGRTGEGRVGRGVGERQPWGRRARFVRGRGSGLRYLIIVDDLWNLAPWDTIRCAFIANNQKSRVIITTQHVDVARACCTDHRYIHYMQPLILREILKKCGGLPLAMITISSILACQQPGRLKEQWECIQNSLANQSATNPTLDQMVHILDLSYKSLPHHLKSCFLSMIQPEYDAYSNEVVQCRVHDMMLDLILRRCEEDNFLIAVRDPQEVAEARY</sequence>
<dbReference type="EMBL" id="RWGY01000039">
    <property type="protein sequence ID" value="TVU11420.1"/>
    <property type="molecule type" value="Genomic_DNA"/>
</dbReference>
<dbReference type="Proteomes" id="UP000324897">
    <property type="component" value="Chromosome 3"/>
</dbReference>
<comment type="caution">
    <text evidence="2">The sequence shown here is derived from an EMBL/GenBank/DDBJ whole genome shotgun (WGS) entry which is preliminary data.</text>
</comment>
<dbReference type="Gene3D" id="1.10.8.430">
    <property type="entry name" value="Helical domain of apoptotic protease-activating factors"/>
    <property type="match status" value="1"/>
</dbReference>
<gene>
    <name evidence="2" type="ORF">EJB05_45006</name>
</gene>
<proteinExistence type="predicted"/>
<dbReference type="Gene3D" id="3.40.50.300">
    <property type="entry name" value="P-loop containing nucleotide triphosphate hydrolases"/>
    <property type="match status" value="1"/>
</dbReference>
<dbReference type="AlphaFoldDB" id="A0A5J9TJ78"/>
<dbReference type="GO" id="GO:0098542">
    <property type="term" value="P:defense response to other organism"/>
    <property type="evidence" value="ECO:0007669"/>
    <property type="project" value="TreeGrafter"/>
</dbReference>
<keyword evidence="3" id="KW-1185">Reference proteome</keyword>
<feature type="non-terminal residue" evidence="2">
    <location>
        <position position="1"/>
    </location>
</feature>
<dbReference type="InterPro" id="IPR044974">
    <property type="entry name" value="Disease_R_plants"/>
</dbReference>
<dbReference type="Gramene" id="TVU11420">
    <property type="protein sequence ID" value="TVU11420"/>
    <property type="gene ID" value="EJB05_45006"/>
</dbReference>
<protein>
    <recommendedName>
        <fullName evidence="1">NB-ARC domain-containing protein</fullName>
    </recommendedName>
</protein>
<feature type="domain" description="NB-ARC" evidence="1">
    <location>
        <begin position="63"/>
        <end position="109"/>
    </location>
</feature>
<dbReference type="InterPro" id="IPR027417">
    <property type="entry name" value="P-loop_NTPase"/>
</dbReference>
<dbReference type="OrthoDB" id="1743638at2759"/>
<dbReference type="InterPro" id="IPR042197">
    <property type="entry name" value="Apaf_helical"/>
</dbReference>
<dbReference type="PANTHER" id="PTHR23155">
    <property type="entry name" value="DISEASE RESISTANCE PROTEIN RP"/>
    <property type="match status" value="1"/>
</dbReference>
<reference evidence="2 3" key="1">
    <citation type="journal article" date="2019" name="Sci. Rep.">
        <title>A high-quality genome of Eragrostis curvula grass provides insights into Poaceae evolution and supports new strategies to enhance forage quality.</title>
        <authorList>
            <person name="Carballo J."/>
            <person name="Santos B.A.C.M."/>
            <person name="Zappacosta D."/>
            <person name="Garbus I."/>
            <person name="Selva J.P."/>
            <person name="Gallo C.A."/>
            <person name="Diaz A."/>
            <person name="Albertini E."/>
            <person name="Caccamo M."/>
            <person name="Echenique V."/>
        </authorList>
    </citation>
    <scope>NUCLEOTIDE SEQUENCE [LARGE SCALE GENOMIC DNA]</scope>
    <source>
        <strain evidence="3">cv. Victoria</strain>
        <tissue evidence="2">Leaf</tissue>
    </source>
</reference>
<dbReference type="InterPro" id="IPR002182">
    <property type="entry name" value="NB-ARC"/>
</dbReference>
<evidence type="ECO:0000259" key="1">
    <source>
        <dbReference type="Pfam" id="PF00931"/>
    </source>
</evidence>
<organism evidence="2 3">
    <name type="scientific">Eragrostis curvula</name>
    <name type="common">weeping love grass</name>
    <dbReference type="NCBI Taxonomy" id="38414"/>
    <lineage>
        <taxon>Eukaryota</taxon>
        <taxon>Viridiplantae</taxon>
        <taxon>Streptophyta</taxon>
        <taxon>Embryophyta</taxon>
        <taxon>Tracheophyta</taxon>
        <taxon>Spermatophyta</taxon>
        <taxon>Magnoliopsida</taxon>
        <taxon>Liliopsida</taxon>
        <taxon>Poales</taxon>
        <taxon>Poaceae</taxon>
        <taxon>PACMAD clade</taxon>
        <taxon>Chloridoideae</taxon>
        <taxon>Eragrostideae</taxon>
        <taxon>Eragrostidinae</taxon>
        <taxon>Eragrostis</taxon>
    </lineage>
</organism>
<name>A0A5J9TJ78_9POAL</name>
<evidence type="ECO:0000313" key="3">
    <source>
        <dbReference type="Proteomes" id="UP000324897"/>
    </source>
</evidence>
<dbReference type="SUPFAM" id="SSF52540">
    <property type="entry name" value="P-loop containing nucleoside triphosphate hydrolases"/>
    <property type="match status" value="1"/>
</dbReference>
<dbReference type="Pfam" id="PF00931">
    <property type="entry name" value="NB-ARC"/>
    <property type="match status" value="1"/>
</dbReference>
<evidence type="ECO:0000313" key="2">
    <source>
        <dbReference type="EMBL" id="TVU11420.1"/>
    </source>
</evidence>
<accession>A0A5J9TJ78</accession>
<dbReference type="GO" id="GO:0043531">
    <property type="term" value="F:ADP binding"/>
    <property type="evidence" value="ECO:0007669"/>
    <property type="project" value="InterPro"/>
</dbReference>